<reference evidence="3 4" key="1">
    <citation type="submission" date="2018-06" db="EMBL/GenBank/DDBJ databases">
        <title>Comparative genomics reveals the genomic features of Rhizophagus irregularis, R. cerebriforme, R. diaphanum and Gigaspora rosea, and their symbiotic lifestyle signature.</title>
        <authorList>
            <person name="Morin E."/>
            <person name="San Clemente H."/>
            <person name="Chen E.C.H."/>
            <person name="De La Providencia I."/>
            <person name="Hainaut M."/>
            <person name="Kuo A."/>
            <person name="Kohler A."/>
            <person name="Murat C."/>
            <person name="Tang N."/>
            <person name="Roy S."/>
            <person name="Loubradou J."/>
            <person name="Henrissat B."/>
            <person name="Grigoriev I.V."/>
            <person name="Corradi N."/>
            <person name="Roux C."/>
            <person name="Martin F.M."/>
        </authorList>
    </citation>
    <scope>NUCLEOTIDE SEQUENCE [LARGE SCALE GENOMIC DNA]</scope>
    <source>
        <strain evidence="3 4">DAOM 227022</strain>
    </source>
</reference>
<dbReference type="EMBL" id="QKYT01000173">
    <property type="protein sequence ID" value="RIA90722.1"/>
    <property type="molecule type" value="Genomic_DNA"/>
</dbReference>
<gene>
    <name evidence="3" type="ORF">C1645_823018</name>
</gene>
<organism evidence="3 4">
    <name type="scientific">Glomus cerebriforme</name>
    <dbReference type="NCBI Taxonomy" id="658196"/>
    <lineage>
        <taxon>Eukaryota</taxon>
        <taxon>Fungi</taxon>
        <taxon>Fungi incertae sedis</taxon>
        <taxon>Mucoromycota</taxon>
        <taxon>Glomeromycotina</taxon>
        <taxon>Glomeromycetes</taxon>
        <taxon>Glomerales</taxon>
        <taxon>Glomeraceae</taxon>
        <taxon>Glomus</taxon>
    </lineage>
</organism>
<keyword evidence="4" id="KW-1185">Reference proteome</keyword>
<comment type="caution">
    <text evidence="3">The sequence shown here is derived from an EMBL/GenBank/DDBJ whole genome shotgun (WGS) entry which is preliminary data.</text>
</comment>
<evidence type="ECO:0000256" key="1">
    <source>
        <dbReference type="SAM" id="MobiDB-lite"/>
    </source>
</evidence>
<feature type="compositionally biased region" description="Low complexity" evidence="1">
    <location>
        <begin position="122"/>
        <end position="141"/>
    </location>
</feature>
<dbReference type="GO" id="GO:0005886">
    <property type="term" value="C:plasma membrane"/>
    <property type="evidence" value="ECO:0007669"/>
    <property type="project" value="TreeGrafter"/>
</dbReference>
<accession>A0A397SYJ3</accession>
<dbReference type="GO" id="GO:0005829">
    <property type="term" value="C:cytosol"/>
    <property type="evidence" value="ECO:0007669"/>
    <property type="project" value="TreeGrafter"/>
</dbReference>
<dbReference type="AlphaFoldDB" id="A0A397SYJ3"/>
<name>A0A397SYJ3_9GLOM</name>
<dbReference type="InterPro" id="IPR014756">
    <property type="entry name" value="Ig_E-set"/>
</dbReference>
<dbReference type="GO" id="GO:0030674">
    <property type="term" value="F:protein-macromolecule adaptor activity"/>
    <property type="evidence" value="ECO:0007669"/>
    <property type="project" value="TreeGrafter"/>
</dbReference>
<dbReference type="Gene3D" id="2.60.40.640">
    <property type="match status" value="1"/>
</dbReference>
<dbReference type="InterPro" id="IPR011022">
    <property type="entry name" value="Arrestin_C-like"/>
</dbReference>
<sequence>MISSYLYDSNQGFFDYNPDNNKININNTQPLLNKNDIEIKLFDPVIVFRGNVNESVGSVLRGEIILTLNKPTKITCIELKFSGKTKIFCLNAFGTVDKYNEEIISQNINFLSHSTSLIPSSSTPSSSASPSSSSSTSSSSSFPIKLFSKPLFSSRNKKKFLTFSSGIHKLSFEYHIPGSLPESITTEFGLIKYKLKFKIDYITTFYSKTLSSVRNVEIIRIILPDYINYIGIELSRNFNQIINYQLSIPKKSYFLDESIPVNLKIIPLINHFKLHSIECLLAQKITFMKDNDTESIQYSNNNDNFQFDENDEKENIENEIGNLIYEKSMIFELPKCNDINIHHSVETPLIRIKHELKFCFLVSIPNNDHRKKKSNHIIKSKLSFNVGINLLSCSVKNDVISLPNYDDDSFYCPSHPEYKRIAWGFI</sequence>
<dbReference type="STRING" id="658196.A0A397SYJ3"/>
<dbReference type="SUPFAM" id="SSF81296">
    <property type="entry name" value="E set domains"/>
    <property type="match status" value="1"/>
</dbReference>
<dbReference type="GO" id="GO:0070086">
    <property type="term" value="P:ubiquitin-dependent endocytosis"/>
    <property type="evidence" value="ECO:0007669"/>
    <property type="project" value="TreeGrafter"/>
</dbReference>
<dbReference type="PANTHER" id="PTHR11188">
    <property type="entry name" value="ARRESTIN DOMAIN CONTAINING PROTEIN"/>
    <property type="match status" value="1"/>
</dbReference>
<feature type="domain" description="Arrestin C-terminal-like" evidence="2">
    <location>
        <begin position="238"/>
        <end position="391"/>
    </location>
</feature>
<dbReference type="Pfam" id="PF02752">
    <property type="entry name" value="Arrestin_C"/>
    <property type="match status" value="1"/>
</dbReference>
<dbReference type="InterPro" id="IPR050357">
    <property type="entry name" value="Arrestin_domain-protein"/>
</dbReference>
<protein>
    <recommendedName>
        <fullName evidence="2">Arrestin C-terminal-like domain-containing protein</fullName>
    </recommendedName>
</protein>
<evidence type="ECO:0000259" key="2">
    <source>
        <dbReference type="SMART" id="SM01017"/>
    </source>
</evidence>
<feature type="region of interest" description="Disordered" evidence="1">
    <location>
        <begin position="122"/>
        <end position="142"/>
    </location>
</feature>
<dbReference type="InterPro" id="IPR014752">
    <property type="entry name" value="Arrestin-like_C"/>
</dbReference>
<dbReference type="SMART" id="SM01017">
    <property type="entry name" value="Arrestin_C"/>
    <property type="match status" value="1"/>
</dbReference>
<evidence type="ECO:0000313" key="4">
    <source>
        <dbReference type="Proteomes" id="UP000265703"/>
    </source>
</evidence>
<evidence type="ECO:0000313" key="3">
    <source>
        <dbReference type="EMBL" id="RIA90722.1"/>
    </source>
</evidence>
<dbReference type="GO" id="GO:0031625">
    <property type="term" value="F:ubiquitin protein ligase binding"/>
    <property type="evidence" value="ECO:0007669"/>
    <property type="project" value="TreeGrafter"/>
</dbReference>
<dbReference type="PANTHER" id="PTHR11188:SF17">
    <property type="entry name" value="FI21816P1"/>
    <property type="match status" value="1"/>
</dbReference>
<dbReference type="OrthoDB" id="2333384at2759"/>
<dbReference type="Proteomes" id="UP000265703">
    <property type="component" value="Unassembled WGS sequence"/>
</dbReference>
<proteinExistence type="predicted"/>